<feature type="repeat" description="Solcar" evidence="8">
    <location>
        <begin position="109"/>
        <end position="191"/>
    </location>
</feature>
<evidence type="ECO:0000256" key="9">
    <source>
        <dbReference type="RuleBase" id="RU000488"/>
    </source>
</evidence>
<evidence type="ECO:0000256" key="2">
    <source>
        <dbReference type="ARBA" id="ARBA00006375"/>
    </source>
</evidence>
<keyword evidence="3 9" id="KW-0813">Transport</keyword>
<dbReference type="PROSITE" id="PS50920">
    <property type="entry name" value="SOLCAR"/>
    <property type="match status" value="3"/>
</dbReference>
<dbReference type="SUPFAM" id="SSF103506">
    <property type="entry name" value="Mitochondrial carrier"/>
    <property type="match status" value="1"/>
</dbReference>
<dbReference type="InterPro" id="IPR018108">
    <property type="entry name" value="MCP_transmembrane"/>
</dbReference>
<accession>A0A8J6CF21</accession>
<dbReference type="GO" id="GO:0048250">
    <property type="term" value="P:iron import into the mitochondrion"/>
    <property type="evidence" value="ECO:0007669"/>
    <property type="project" value="TreeGrafter"/>
</dbReference>
<keyword evidence="6" id="KW-0496">Mitochondrion</keyword>
<feature type="repeat" description="Solcar" evidence="8">
    <location>
        <begin position="12"/>
        <end position="100"/>
    </location>
</feature>
<proteinExistence type="inferred from homology"/>
<dbReference type="GO" id="GO:0031966">
    <property type="term" value="C:mitochondrial membrane"/>
    <property type="evidence" value="ECO:0007669"/>
    <property type="project" value="UniProtKB-SubCell"/>
</dbReference>
<comment type="similarity">
    <text evidence="2 9">Belongs to the mitochondrial carrier (TC 2.A.29) family.</text>
</comment>
<dbReference type="AlphaFoldDB" id="A0A8J6CF21"/>
<dbReference type="GO" id="GO:0015093">
    <property type="term" value="F:ferrous iron transmembrane transporter activity"/>
    <property type="evidence" value="ECO:0007669"/>
    <property type="project" value="TreeGrafter"/>
</dbReference>
<evidence type="ECO:0000256" key="4">
    <source>
        <dbReference type="ARBA" id="ARBA00022692"/>
    </source>
</evidence>
<dbReference type="Pfam" id="PF00153">
    <property type="entry name" value="Mito_carr"/>
    <property type="match status" value="4"/>
</dbReference>
<dbReference type="OrthoDB" id="43906at2759"/>
<evidence type="ECO:0000256" key="5">
    <source>
        <dbReference type="ARBA" id="ARBA00022989"/>
    </source>
</evidence>
<gene>
    <name evidence="10" type="ORF">KFE25_000856</name>
</gene>
<feature type="repeat" description="Solcar" evidence="8">
    <location>
        <begin position="199"/>
        <end position="358"/>
    </location>
</feature>
<dbReference type="PANTHER" id="PTHR45758:SF4">
    <property type="entry name" value="MITOFERRIN-1"/>
    <property type="match status" value="1"/>
</dbReference>
<dbReference type="EMBL" id="JAGTXO010000006">
    <property type="protein sequence ID" value="KAG8467540.1"/>
    <property type="molecule type" value="Genomic_DNA"/>
</dbReference>
<evidence type="ECO:0000313" key="11">
    <source>
        <dbReference type="Proteomes" id="UP000751190"/>
    </source>
</evidence>
<evidence type="ECO:0000256" key="6">
    <source>
        <dbReference type="ARBA" id="ARBA00023128"/>
    </source>
</evidence>
<comment type="caution">
    <text evidence="10">The sequence shown here is derived from an EMBL/GenBank/DDBJ whole genome shotgun (WGS) entry which is preliminary data.</text>
</comment>
<keyword evidence="5" id="KW-1133">Transmembrane helix</keyword>
<comment type="subcellular location">
    <subcellularLocation>
        <location evidence="1">Mitochondrion membrane</location>
        <topology evidence="1">Multi-pass membrane protein</topology>
    </subcellularLocation>
</comment>
<organism evidence="10 11">
    <name type="scientific">Diacronema lutheri</name>
    <name type="common">Unicellular marine alga</name>
    <name type="synonym">Monochrysis lutheri</name>
    <dbReference type="NCBI Taxonomy" id="2081491"/>
    <lineage>
        <taxon>Eukaryota</taxon>
        <taxon>Haptista</taxon>
        <taxon>Haptophyta</taxon>
        <taxon>Pavlovophyceae</taxon>
        <taxon>Pavlovales</taxon>
        <taxon>Pavlovaceae</taxon>
        <taxon>Diacronema</taxon>
    </lineage>
</organism>
<keyword evidence="4 8" id="KW-0812">Transmembrane</keyword>
<sequence>MEDFDEWDPARNTLAEHVVAGSSAGLAEHLIMFPVDTIKTRLQARPAACSSGCEASMVHCVRRLLREGPCAPWKGSGTVLLGCMPAHAAYFSIYESLKLRFGHALGQPDHPLCSSAAVAIASVAHDAIMTPMDVMKQRLQLGYHANVLDCARQVWRAEGFRAFYRSFGVTLLMNVPYAAVMGGTNEALRHLLAPHGTDATTSTYLLAGAGSGVVAATFTNPLDVVKTRLQTQHCAAQPELPSASKLPGAGALGPGARAGSSCGSAGGAGGGSMQMGTAPLGSFSAPRMGALVRTLPTLAGASGSPNGRPPYTSLVQALGRIYAEEGVRGFARGLGARALYHAPSVAISWTSYETVKGALGRARRGA</sequence>
<dbReference type="InterPro" id="IPR023395">
    <property type="entry name" value="MCP_dom_sf"/>
</dbReference>
<evidence type="ECO:0000256" key="1">
    <source>
        <dbReference type="ARBA" id="ARBA00004225"/>
    </source>
</evidence>
<dbReference type="Proteomes" id="UP000751190">
    <property type="component" value="Unassembled WGS sequence"/>
</dbReference>
<evidence type="ECO:0000256" key="3">
    <source>
        <dbReference type="ARBA" id="ARBA00022448"/>
    </source>
</evidence>
<evidence type="ECO:0000256" key="8">
    <source>
        <dbReference type="PROSITE-ProRule" id="PRU00282"/>
    </source>
</evidence>
<name>A0A8J6CF21_DIALT</name>
<evidence type="ECO:0000313" key="10">
    <source>
        <dbReference type="EMBL" id="KAG8467540.1"/>
    </source>
</evidence>
<dbReference type="PANTHER" id="PTHR45758">
    <property type="entry name" value="MITOFERRIN-1-RELATED"/>
    <property type="match status" value="1"/>
</dbReference>
<keyword evidence="11" id="KW-1185">Reference proteome</keyword>
<keyword evidence="7 8" id="KW-0472">Membrane</keyword>
<dbReference type="Gene3D" id="1.50.40.10">
    <property type="entry name" value="Mitochondrial carrier domain"/>
    <property type="match status" value="2"/>
</dbReference>
<dbReference type="OMA" id="MYNSQHQ"/>
<evidence type="ECO:0000256" key="7">
    <source>
        <dbReference type="ARBA" id="ARBA00023136"/>
    </source>
</evidence>
<evidence type="ECO:0008006" key="12">
    <source>
        <dbReference type="Google" id="ProtNLM"/>
    </source>
</evidence>
<reference evidence="10" key="1">
    <citation type="submission" date="2021-05" db="EMBL/GenBank/DDBJ databases">
        <title>The genome of the haptophyte Pavlova lutheri (Diacronema luteri, Pavlovales) - a model for lipid biosynthesis in eukaryotic algae.</title>
        <authorList>
            <person name="Hulatt C.J."/>
            <person name="Posewitz M.C."/>
        </authorList>
    </citation>
    <scope>NUCLEOTIDE SEQUENCE</scope>
    <source>
        <strain evidence="10">NIVA-4/92</strain>
    </source>
</reference>
<protein>
    <recommendedName>
        <fullName evidence="12">Mitoferrin</fullName>
    </recommendedName>
</protein>